<dbReference type="CDD" id="cd16328">
    <property type="entry name" value="RseA_N"/>
    <property type="match status" value="1"/>
</dbReference>
<dbReference type="Pfam" id="PF03872">
    <property type="entry name" value="RseA_N"/>
    <property type="match status" value="1"/>
</dbReference>
<protein>
    <submittedName>
        <fullName evidence="3">Anti-anti-sigma factor</fullName>
    </submittedName>
</protein>
<accession>A0A4R0YW49</accession>
<feature type="compositionally biased region" description="Polar residues" evidence="1">
    <location>
        <begin position="116"/>
        <end position="142"/>
    </location>
</feature>
<evidence type="ECO:0000256" key="1">
    <source>
        <dbReference type="SAM" id="MobiDB-lite"/>
    </source>
</evidence>
<dbReference type="PANTHER" id="PTHR38104:SF1">
    <property type="entry name" value="ANTI-SIGMA-E FACTOR RSEA"/>
    <property type="match status" value="1"/>
</dbReference>
<reference evidence="3 4" key="1">
    <citation type="submission" date="2019-02" db="EMBL/GenBank/DDBJ databases">
        <title>Dyella amyloliquefaciens sp. nov., isolated from forest soil.</title>
        <authorList>
            <person name="Gao Z.-H."/>
            <person name="Qiu L.-H."/>
        </authorList>
    </citation>
    <scope>NUCLEOTIDE SEQUENCE [LARGE SCALE GENOMIC DNA]</scope>
    <source>
        <strain evidence="3 4">KACC 12747</strain>
    </source>
</reference>
<dbReference type="PANTHER" id="PTHR38104">
    <property type="match status" value="1"/>
</dbReference>
<evidence type="ECO:0000313" key="3">
    <source>
        <dbReference type="EMBL" id="TCI12751.1"/>
    </source>
</evidence>
<feature type="domain" description="Anti sigma-E protein RseA N-terminal" evidence="2">
    <location>
        <begin position="5"/>
        <end position="74"/>
    </location>
</feature>
<sequence>MTDTQRENLSAGMDGELSAEELRFLLRRIDHDAALQHAWTRYHLVRDGVRGQVTPLATSGFSARVMLAIEQESGAVAGTGKRHWLRWSAGGAIAASVAVAALMVSQPVGPGAGHSGATSLTTASVTPSQDANANTITQSTSPAAAPPWLNQYTGLPSQLTQQAAATVDSGDSTYLYSRNPSNPYQIDRYRAINNGDGSYLLLLHPDQQSHQPASRQAVANQ</sequence>
<dbReference type="EMBL" id="SJTG01000001">
    <property type="protein sequence ID" value="TCI12751.1"/>
    <property type="molecule type" value="Genomic_DNA"/>
</dbReference>
<proteinExistence type="predicted"/>
<dbReference type="InterPro" id="IPR052383">
    <property type="entry name" value="Anti-sigma-E_RseA-like"/>
</dbReference>
<keyword evidence="4" id="KW-1185">Reference proteome</keyword>
<dbReference type="Gene3D" id="1.10.10.880">
    <property type="entry name" value="Anti sigma-E protein RseA, N-terminal domain"/>
    <property type="match status" value="1"/>
</dbReference>
<organism evidence="3 4">
    <name type="scientific">Dyella soli</name>
    <dbReference type="NCBI Taxonomy" id="522319"/>
    <lineage>
        <taxon>Bacteria</taxon>
        <taxon>Pseudomonadati</taxon>
        <taxon>Pseudomonadota</taxon>
        <taxon>Gammaproteobacteria</taxon>
        <taxon>Lysobacterales</taxon>
        <taxon>Rhodanobacteraceae</taxon>
        <taxon>Dyella</taxon>
    </lineage>
</organism>
<evidence type="ECO:0000259" key="2">
    <source>
        <dbReference type="Pfam" id="PF03872"/>
    </source>
</evidence>
<dbReference type="SUPFAM" id="SSF89069">
    <property type="entry name" value="N-terminal, cytoplasmic domain of anti-sigmaE factor RseA"/>
    <property type="match status" value="1"/>
</dbReference>
<evidence type="ECO:0000313" key="4">
    <source>
        <dbReference type="Proteomes" id="UP000291822"/>
    </source>
</evidence>
<feature type="region of interest" description="Disordered" evidence="1">
    <location>
        <begin position="111"/>
        <end position="148"/>
    </location>
</feature>
<dbReference type="AlphaFoldDB" id="A0A4R0YW49"/>
<dbReference type="Proteomes" id="UP000291822">
    <property type="component" value="Unassembled WGS sequence"/>
</dbReference>
<dbReference type="GO" id="GO:0016989">
    <property type="term" value="F:sigma factor antagonist activity"/>
    <property type="evidence" value="ECO:0007669"/>
    <property type="project" value="InterPro"/>
</dbReference>
<gene>
    <name evidence="3" type="ORF">EZM97_05310</name>
</gene>
<name>A0A4R0YW49_9GAMM</name>
<dbReference type="InterPro" id="IPR005572">
    <property type="entry name" value="Anti-sigma_E_RseA_N"/>
</dbReference>
<comment type="caution">
    <text evidence="3">The sequence shown here is derived from an EMBL/GenBank/DDBJ whole genome shotgun (WGS) entry which is preliminary data.</text>
</comment>
<dbReference type="RefSeq" id="WP_131150470.1">
    <property type="nucleotide sequence ID" value="NZ_SJTG01000001.1"/>
</dbReference>
<dbReference type="InterPro" id="IPR036147">
    <property type="entry name" value="Anti-sigma_E_RseA_N_sf"/>
</dbReference>